<dbReference type="GO" id="GO:0019068">
    <property type="term" value="P:virion assembly"/>
    <property type="evidence" value="ECO:0007669"/>
    <property type="project" value="InterPro"/>
</dbReference>
<dbReference type="AlphaFoldDB" id="A0A235H5B2"/>
<reference evidence="1 2" key="1">
    <citation type="submission" date="2017-07" db="EMBL/GenBank/DDBJ databases">
        <title>Whole genome sequence of Azospirillum brasilense 2A1, a potential biofertilizer strain.</title>
        <authorList>
            <person name="Fontana C.A."/>
            <person name="Toffoli L.M."/>
            <person name="Salazar S.M."/>
            <person name="Puglisi E."/>
            <person name="Pedraza R."/>
            <person name="Bassi D."/>
            <person name="Cocconcelli P.S."/>
        </authorList>
    </citation>
    <scope>NUCLEOTIDE SEQUENCE [LARGE SCALE GENOMIC DNA]</scope>
    <source>
        <strain evidence="1 2">2A1</strain>
        <plasmid evidence="1">unnamed</plasmid>
    </source>
</reference>
<accession>A0A235H5B2</accession>
<dbReference type="Proteomes" id="UP000215367">
    <property type="component" value="Unassembled WGS sequence"/>
</dbReference>
<organism evidence="1 2">
    <name type="scientific">Azospirillum brasilense</name>
    <dbReference type="NCBI Taxonomy" id="192"/>
    <lineage>
        <taxon>Bacteria</taxon>
        <taxon>Pseudomonadati</taxon>
        <taxon>Pseudomonadota</taxon>
        <taxon>Alphaproteobacteria</taxon>
        <taxon>Rhodospirillales</taxon>
        <taxon>Azospirillaceae</taxon>
        <taxon>Azospirillum</taxon>
    </lineage>
</organism>
<dbReference type="InterPro" id="IPR008018">
    <property type="entry name" value="Phage_tail_attach_FII"/>
</dbReference>
<keyword evidence="1" id="KW-0614">Plasmid</keyword>
<name>A0A235H5B2_AZOBR</name>
<proteinExistence type="predicted"/>
<dbReference type="Pfam" id="PF05354">
    <property type="entry name" value="Phage_attach"/>
    <property type="match status" value="1"/>
</dbReference>
<dbReference type="RefSeq" id="WP_094306758.1">
    <property type="nucleotide sequence ID" value="NZ_NOWT01000041.1"/>
</dbReference>
<sequence>MDFTPHIRTLFQLRGKPATYTPTVGAPASCRAIRQGGGQAVAVGPVVVMLERVQFHVRRADVPTPEVGGVLTVGGDAFTVQAVQPVQRDAEGLLWGLDVAWGLPVVYRSAAASGGVQGGPWSVATAAAAGASSISIQSQHINASGKLQPGDVLTIGGAAYTVGAAIGASAAKSFNNIPISPPLAAPVAAGASVTISQPSATGYVLTGAMADYGASEVMGGVVVGDRRMVILQAAFVAAGAPAGPKPGAAIEADGRTYNVIHTKAHYAGSAVAAWELQVRG</sequence>
<geneLocation type="plasmid" evidence="1">
    <name>unnamed</name>
</geneLocation>
<gene>
    <name evidence="1" type="ORF">CHT98_28510</name>
</gene>
<evidence type="ECO:0000313" key="1">
    <source>
        <dbReference type="EMBL" id="OYD80942.1"/>
    </source>
</evidence>
<comment type="caution">
    <text evidence="1">The sequence shown here is derived from an EMBL/GenBank/DDBJ whole genome shotgun (WGS) entry which is preliminary data.</text>
</comment>
<protein>
    <submittedName>
        <fullName evidence="1">Uncharacterized protein</fullName>
    </submittedName>
</protein>
<dbReference type="EMBL" id="NOWT01000041">
    <property type="protein sequence ID" value="OYD80942.1"/>
    <property type="molecule type" value="Genomic_DNA"/>
</dbReference>
<evidence type="ECO:0000313" key="2">
    <source>
        <dbReference type="Proteomes" id="UP000215367"/>
    </source>
</evidence>